<dbReference type="EMBL" id="JAIWYP010000005">
    <property type="protein sequence ID" value="KAH3820616.1"/>
    <property type="molecule type" value="Genomic_DNA"/>
</dbReference>
<dbReference type="AlphaFoldDB" id="A0A9D4GFS4"/>
<reference evidence="1" key="2">
    <citation type="submission" date="2020-11" db="EMBL/GenBank/DDBJ databases">
        <authorList>
            <person name="McCartney M.A."/>
            <person name="Auch B."/>
            <person name="Kono T."/>
            <person name="Mallez S."/>
            <person name="Becker A."/>
            <person name="Gohl D.M."/>
            <person name="Silverstein K.A.T."/>
            <person name="Koren S."/>
            <person name="Bechman K.B."/>
            <person name="Herman A."/>
            <person name="Abrahante J.E."/>
            <person name="Garbe J."/>
        </authorList>
    </citation>
    <scope>NUCLEOTIDE SEQUENCE</scope>
    <source>
        <strain evidence="1">Duluth1</strain>
        <tissue evidence="1">Whole animal</tissue>
    </source>
</reference>
<keyword evidence="3" id="KW-1185">Reference proteome</keyword>
<organism evidence="1 3">
    <name type="scientific">Dreissena polymorpha</name>
    <name type="common">Zebra mussel</name>
    <name type="synonym">Mytilus polymorpha</name>
    <dbReference type="NCBI Taxonomy" id="45954"/>
    <lineage>
        <taxon>Eukaryota</taxon>
        <taxon>Metazoa</taxon>
        <taxon>Spiralia</taxon>
        <taxon>Lophotrochozoa</taxon>
        <taxon>Mollusca</taxon>
        <taxon>Bivalvia</taxon>
        <taxon>Autobranchia</taxon>
        <taxon>Heteroconchia</taxon>
        <taxon>Euheterodonta</taxon>
        <taxon>Imparidentia</taxon>
        <taxon>Neoheterodontei</taxon>
        <taxon>Myida</taxon>
        <taxon>Dreissenoidea</taxon>
        <taxon>Dreissenidae</taxon>
        <taxon>Dreissena</taxon>
    </lineage>
</organism>
<evidence type="ECO:0000313" key="3">
    <source>
        <dbReference type="Proteomes" id="UP000828390"/>
    </source>
</evidence>
<reference evidence="1" key="1">
    <citation type="journal article" date="2019" name="bioRxiv">
        <title>The Genome of the Zebra Mussel, Dreissena polymorpha: A Resource for Invasive Species Research.</title>
        <authorList>
            <person name="McCartney M.A."/>
            <person name="Auch B."/>
            <person name="Kono T."/>
            <person name="Mallez S."/>
            <person name="Zhang Y."/>
            <person name="Obille A."/>
            <person name="Becker A."/>
            <person name="Abrahante J.E."/>
            <person name="Garbe J."/>
            <person name="Badalamenti J.P."/>
            <person name="Herman A."/>
            <person name="Mangelson H."/>
            <person name="Liachko I."/>
            <person name="Sullivan S."/>
            <person name="Sone E.D."/>
            <person name="Koren S."/>
            <person name="Silverstein K.A.T."/>
            <person name="Beckman K.B."/>
            <person name="Gohl D.M."/>
        </authorList>
    </citation>
    <scope>NUCLEOTIDE SEQUENCE</scope>
    <source>
        <strain evidence="1">Duluth1</strain>
        <tissue evidence="1">Whole animal</tissue>
    </source>
</reference>
<accession>A0A9D4GFS4</accession>
<evidence type="ECO:0000313" key="2">
    <source>
        <dbReference type="EMBL" id="KAH3820616.1"/>
    </source>
</evidence>
<protein>
    <submittedName>
        <fullName evidence="1">Uncharacterized protein</fullName>
    </submittedName>
</protein>
<proteinExistence type="predicted"/>
<evidence type="ECO:0000313" key="1">
    <source>
        <dbReference type="EMBL" id="KAH3816072.1"/>
    </source>
</evidence>
<sequence length="124" mass="14427">MDCDEVSPQVQYQEVIVISDGNDESDQAYVCQGAQDREIWTQVFTRSSNRSRSLVRRVNLKGIPIVKLERNQSRPENPCFKHKTNKTPFLSHCPIDACKMRSKINGHRKNFAKPIFRKLKYPFS</sequence>
<dbReference type="Proteomes" id="UP000828390">
    <property type="component" value="Unassembled WGS sequence"/>
</dbReference>
<gene>
    <name evidence="1" type="ORF">DPMN_117580</name>
    <name evidence="2" type="ORF">DPMN_122362</name>
</gene>
<name>A0A9D4GFS4_DREPO</name>
<dbReference type="EMBL" id="JAIWYP010000005">
    <property type="protein sequence ID" value="KAH3816072.1"/>
    <property type="molecule type" value="Genomic_DNA"/>
</dbReference>
<comment type="caution">
    <text evidence="1">The sequence shown here is derived from an EMBL/GenBank/DDBJ whole genome shotgun (WGS) entry which is preliminary data.</text>
</comment>